<comment type="similarity">
    <text evidence="1">Belongs to the oxoprolinase family.</text>
</comment>
<dbReference type="InterPro" id="IPR049517">
    <property type="entry name" value="ACX-like_C"/>
</dbReference>
<feature type="domain" description="Hydantoinase A/oxoprolinase" evidence="2">
    <location>
        <begin position="222"/>
        <end position="509"/>
    </location>
</feature>
<dbReference type="Pfam" id="PF02538">
    <property type="entry name" value="Hydantoinase_B"/>
    <property type="match status" value="1"/>
</dbReference>
<organism evidence="6 7">
    <name type="scientific">Pandoraea anapnoica</name>
    <dbReference type="NCBI Taxonomy" id="2508301"/>
    <lineage>
        <taxon>Bacteria</taxon>
        <taxon>Pseudomonadati</taxon>
        <taxon>Pseudomonadota</taxon>
        <taxon>Betaproteobacteria</taxon>
        <taxon>Burkholderiales</taxon>
        <taxon>Burkholderiaceae</taxon>
        <taxon>Pandoraea</taxon>
    </lineage>
</organism>
<evidence type="ECO:0000313" key="7">
    <source>
        <dbReference type="Proteomes" id="UP000383122"/>
    </source>
</evidence>
<dbReference type="GO" id="GO:0005829">
    <property type="term" value="C:cytosol"/>
    <property type="evidence" value="ECO:0007669"/>
    <property type="project" value="TreeGrafter"/>
</dbReference>
<dbReference type="Pfam" id="PF01968">
    <property type="entry name" value="Hydantoinase_A"/>
    <property type="match status" value="1"/>
</dbReference>
<keyword evidence="7" id="KW-1185">Reference proteome</keyword>
<feature type="domain" description="Hydantoinase/oxoprolinase N-terminal" evidence="4">
    <location>
        <begin position="24"/>
        <end position="202"/>
    </location>
</feature>
<evidence type="ECO:0000259" key="3">
    <source>
        <dbReference type="Pfam" id="PF02538"/>
    </source>
</evidence>
<name>A0A5E4ZX94_9BURK</name>
<dbReference type="RefSeq" id="WP_150738119.1">
    <property type="nucleotide sequence ID" value="NZ_CABPSP010000005.1"/>
</dbReference>
<evidence type="ECO:0000259" key="4">
    <source>
        <dbReference type="Pfam" id="PF05378"/>
    </source>
</evidence>
<evidence type="ECO:0000259" key="5">
    <source>
        <dbReference type="Pfam" id="PF19278"/>
    </source>
</evidence>
<reference evidence="6 7" key="1">
    <citation type="submission" date="2019-08" db="EMBL/GenBank/DDBJ databases">
        <authorList>
            <person name="Peeters C."/>
        </authorList>
    </citation>
    <scope>NUCLEOTIDE SEQUENCE [LARGE SCALE GENOMIC DNA]</scope>
    <source>
        <strain evidence="6 7">LMG 31117</strain>
    </source>
</reference>
<protein>
    <submittedName>
        <fullName evidence="6">5-oxoprolinase</fullName>
    </submittedName>
</protein>
<dbReference type="OrthoDB" id="9768323at2"/>
<dbReference type="InterPro" id="IPR003692">
    <property type="entry name" value="Hydantoinase_B"/>
</dbReference>
<sequence length="1224" mass="130822">MTNALTPPAQNRAPAHQTASRWQFWIDRGGTFTDIVARRPDGTLVTHKLLSENPEQYRDAAVAGIRHLLGLSVDEPITPDLVDMVKMGTTVATNALLERKGEPLALVTTHGFRDALRIAYQNRPRLFDLDIALPEALYADVVEIDERVGAHGDVVRELDVVSARSALEALYAKGIRAIAIVLMHGYRYQAHEKTLAAMARDIGFAQVSVSHEVSPLMKLVSRGDTTVVDAYLSPILRRYVEQVAKEMPGVNLQFMQSSGGLTSADNFQGKDAILSGPAGGIVGMVRASSAAGFERVIGFDMGGTSTDVSHYNGEFERVFETQVAGVRMRAPMMSIHTVAAGGGSVLSFDGTRLRVGPESAGANPGPAAYRRGGPLAVTDCNVMLGKIQPAHFPKVFGPHANEPLDRDVVVAKFTALAAEIEKATGRRQTPEALAEGFLDIAIGAMANAIKKISVQRGHDVSRYVLTTFGGAGGQHACGVADALGMTKVFAHPLAGVLSAYGMGLADQTAMRERMIEAPLADDGLAALEDALGALADDAVNALLSQGVPPSRIETVRRVHVRYAGTDSAIAVPFGSVAQMRDAFETAYRQRYSFLMDGAALIVEVASVEAIGLSDAPVDITPLEARTSGAPQAIDRVKLYAAGTWHDAALFERDTLLAGDTLDGPAIVAEKSGTTVVEPGWQAQMTGQGNLVLTRVVPRETQRGLGTQADPVRLEIFNNLFMSIAEQMGLRLQNTAYSVNIKERLDFSCALFDRDGNLIANAPHMPVHLGSMGESIKTVIERNRGRMLEGDVFMLNDPYHGGTHLPDVTVITPVFVKDEDGAAGTRAAEPLFYVGSRGHHADIGGITPGSMPPDSTHVEEEGVLIDNWQLVAAGELRDRETRELLAGARYPARNIDQNMADLRAQVAANQKGVDELRRMVNDFGRDVVLAYMGHVQDNAEAAVRRVIGALGDGHYRYPLDNGAVIDVTIRVDRASRSATIDFTGTSAQLPNNFNAPRAVCMAAVLYVFRTLVDDDIPLNAGCLKPLTVIVPEGSMLNPVYPAAVVSGNVETSSAITNALYGALGSVASSQGTMNNFTFGNETYQYYETISGGSGAGDGFNGAHAVQTHMTNSRLTDPEVLEWRYPVRLESHRIRMGSGGSGRWQGGNGAVRRIRFLTPMTASILSNNRVHAPFGAQGGGTGALGANYVERVDGSREELAHIGRTQMQPGDIFVVETPGGGGFGHA</sequence>
<evidence type="ECO:0000259" key="2">
    <source>
        <dbReference type="Pfam" id="PF01968"/>
    </source>
</evidence>
<feature type="domain" description="Hydantoinase B/oxoprolinase" evidence="3">
    <location>
        <begin position="709"/>
        <end position="1223"/>
    </location>
</feature>
<accession>A0A5E4ZX94</accession>
<dbReference type="GO" id="GO:0006749">
    <property type="term" value="P:glutathione metabolic process"/>
    <property type="evidence" value="ECO:0007669"/>
    <property type="project" value="TreeGrafter"/>
</dbReference>
<dbReference type="AlphaFoldDB" id="A0A5E4ZX94"/>
<dbReference type="PANTHER" id="PTHR11365:SF23">
    <property type="entry name" value="HYPOTHETICAL 5-OXOPROLINASE (EUROFUNG)-RELATED"/>
    <property type="match status" value="1"/>
</dbReference>
<dbReference type="InterPro" id="IPR002821">
    <property type="entry name" value="Hydantoinase_A"/>
</dbReference>
<dbReference type="InterPro" id="IPR045079">
    <property type="entry name" value="Oxoprolinase-like"/>
</dbReference>
<dbReference type="PANTHER" id="PTHR11365">
    <property type="entry name" value="5-OXOPROLINASE RELATED"/>
    <property type="match status" value="1"/>
</dbReference>
<dbReference type="InterPro" id="IPR008040">
    <property type="entry name" value="Hydant_A_N"/>
</dbReference>
<dbReference type="Pfam" id="PF05378">
    <property type="entry name" value="Hydant_A_N"/>
    <property type="match status" value="1"/>
</dbReference>
<evidence type="ECO:0000313" key="6">
    <source>
        <dbReference type="EMBL" id="VVE65934.1"/>
    </source>
</evidence>
<dbReference type="GO" id="GO:0017168">
    <property type="term" value="F:5-oxoprolinase (ATP-hydrolyzing) activity"/>
    <property type="evidence" value="ECO:0007669"/>
    <property type="project" value="TreeGrafter"/>
</dbReference>
<dbReference type="EMBL" id="CABPSP010000005">
    <property type="protein sequence ID" value="VVE65934.1"/>
    <property type="molecule type" value="Genomic_DNA"/>
</dbReference>
<gene>
    <name evidence="6" type="ORF">PAN31117_02064</name>
</gene>
<dbReference type="Proteomes" id="UP000383122">
    <property type="component" value="Unassembled WGS sequence"/>
</dbReference>
<evidence type="ECO:0000256" key="1">
    <source>
        <dbReference type="ARBA" id="ARBA00010403"/>
    </source>
</evidence>
<feature type="domain" description="Acetophenone carboxylase-like C-terminal" evidence="5">
    <location>
        <begin position="525"/>
        <end position="684"/>
    </location>
</feature>
<dbReference type="Pfam" id="PF19278">
    <property type="entry name" value="Hydant_A_C"/>
    <property type="match status" value="1"/>
</dbReference>
<proteinExistence type="inferred from homology"/>